<keyword evidence="7" id="KW-0378">Hydrolase</keyword>
<keyword evidence="11 12" id="KW-0472">Membrane</keyword>
<name>A0A7T5JMZ5_9BACL</name>
<comment type="similarity">
    <text evidence="3">Belongs to the peptidase M50B family.</text>
</comment>
<feature type="domain" description="Peptidase M50" evidence="13">
    <location>
        <begin position="53"/>
        <end position="118"/>
    </location>
</feature>
<dbReference type="CDD" id="cd06160">
    <property type="entry name" value="S2P-M50_like_2"/>
    <property type="match status" value="1"/>
</dbReference>
<evidence type="ECO:0000256" key="1">
    <source>
        <dbReference type="ARBA" id="ARBA00001947"/>
    </source>
</evidence>
<keyword evidence="6" id="KW-0479">Metal-binding</keyword>
<dbReference type="PANTHER" id="PTHR39188:SF3">
    <property type="entry name" value="STAGE IV SPORULATION PROTEIN FB"/>
    <property type="match status" value="1"/>
</dbReference>
<dbReference type="GO" id="GO:0016020">
    <property type="term" value="C:membrane"/>
    <property type="evidence" value="ECO:0007669"/>
    <property type="project" value="UniProtKB-SubCell"/>
</dbReference>
<accession>A0A7T5JMZ5</accession>
<evidence type="ECO:0000256" key="12">
    <source>
        <dbReference type="SAM" id="Phobius"/>
    </source>
</evidence>
<feature type="transmembrane region" description="Helical" evidence="12">
    <location>
        <begin position="170"/>
        <end position="200"/>
    </location>
</feature>
<evidence type="ECO:0000256" key="10">
    <source>
        <dbReference type="ARBA" id="ARBA00023049"/>
    </source>
</evidence>
<dbReference type="EMBL" id="CP066308">
    <property type="protein sequence ID" value="QQE73888.1"/>
    <property type="molecule type" value="Genomic_DNA"/>
</dbReference>
<dbReference type="Proteomes" id="UP000677234">
    <property type="component" value="Chromosome"/>
</dbReference>
<dbReference type="EMBL" id="CP073708">
    <property type="protein sequence ID" value="QUO40973.1"/>
    <property type="molecule type" value="Genomic_DNA"/>
</dbReference>
<evidence type="ECO:0000313" key="15">
    <source>
        <dbReference type="EMBL" id="QUO40973.1"/>
    </source>
</evidence>
<evidence type="ECO:0000256" key="11">
    <source>
        <dbReference type="ARBA" id="ARBA00023136"/>
    </source>
</evidence>
<dbReference type="GO" id="GO:0046872">
    <property type="term" value="F:metal ion binding"/>
    <property type="evidence" value="ECO:0007669"/>
    <property type="project" value="UniProtKB-KW"/>
</dbReference>
<keyword evidence="9 12" id="KW-1133">Transmembrane helix</keyword>
<keyword evidence="17" id="KW-1185">Reference proteome</keyword>
<dbReference type="GO" id="GO:0008237">
    <property type="term" value="F:metallopeptidase activity"/>
    <property type="evidence" value="ECO:0007669"/>
    <property type="project" value="UniProtKB-KW"/>
</dbReference>
<gene>
    <name evidence="14" type="ORF">JD108_18810</name>
    <name evidence="15" type="ORF">KDJ56_18750</name>
</gene>
<keyword evidence="4 14" id="KW-0645">Protease</keyword>
<evidence type="ECO:0000313" key="14">
    <source>
        <dbReference type="EMBL" id="QQE73888.1"/>
    </source>
</evidence>
<evidence type="ECO:0000313" key="17">
    <source>
        <dbReference type="Proteomes" id="UP000677234"/>
    </source>
</evidence>
<sequence length="434" mass="49196">MNKTRSALLAIGAFLLTNAKWLVSLLKFSKFGTTLLSMVVSLGAYAMLYGWKFAIALVYLIFVHEMGHVIAAKQKGIATSPAVFIPFAGAFIAMKDHPRDARTEAYLAYGGPLAGLLSFLPALPLYWWTHDPFWALVIYLGALINLFNLLPISPLDGGRIVSVLSTKIWLIGLIVLGVMLFANPGPIMVFIFIIGLITWWNRAREGYQKQVLEYEREKLTDFLQEVHSWPQLESTLGKREELYAKQLHAKARKAPEGYALPFLQDEKRLEKERVRLDKFTAERTWELFHQWERETVVFIDGDPFRPAPSRLLTEAEKTARDRLAELDENLHRMNTYYVAAASTKWKVLAAYLGLAGLVRLFRVWANPPPDCLAHQDVRAASGFPGAFFFGFQALCPLWPLQRAKTCEPDTRCPFFRVEWGAAGRNEPKSTLSNE</sequence>
<evidence type="ECO:0000256" key="4">
    <source>
        <dbReference type="ARBA" id="ARBA00022670"/>
    </source>
</evidence>
<reference evidence="14 16" key="1">
    <citation type="submission" date="2020-12" db="EMBL/GenBank/DDBJ databases">
        <title>strain FJAT-54423T represents a novel species of the genus Brevibacillus.</title>
        <authorList>
            <person name="Tang R."/>
        </authorList>
    </citation>
    <scope>NUCLEOTIDE SEQUENCE [LARGE SCALE GENOMIC DNA]</scope>
    <source>
        <strain evidence="14 16">FJAT-54423</strain>
    </source>
</reference>
<evidence type="ECO:0000256" key="8">
    <source>
        <dbReference type="ARBA" id="ARBA00022833"/>
    </source>
</evidence>
<protein>
    <submittedName>
        <fullName evidence="14">Site-2 protease family protein</fullName>
    </submittedName>
</protein>
<keyword evidence="8" id="KW-0862">Zinc</keyword>
<feature type="transmembrane region" description="Helical" evidence="12">
    <location>
        <begin position="133"/>
        <end position="150"/>
    </location>
</feature>
<keyword evidence="5 12" id="KW-0812">Transmembrane</keyword>
<evidence type="ECO:0000256" key="7">
    <source>
        <dbReference type="ARBA" id="ARBA00022801"/>
    </source>
</evidence>
<evidence type="ECO:0000256" key="6">
    <source>
        <dbReference type="ARBA" id="ARBA00022723"/>
    </source>
</evidence>
<proteinExistence type="inferred from homology"/>
<evidence type="ECO:0000313" key="16">
    <source>
        <dbReference type="Proteomes" id="UP000595847"/>
    </source>
</evidence>
<dbReference type="GO" id="GO:0006508">
    <property type="term" value="P:proteolysis"/>
    <property type="evidence" value="ECO:0007669"/>
    <property type="project" value="UniProtKB-KW"/>
</dbReference>
<dbReference type="InterPro" id="IPR008915">
    <property type="entry name" value="Peptidase_M50"/>
</dbReference>
<feature type="transmembrane region" description="Helical" evidence="12">
    <location>
        <begin position="43"/>
        <end position="64"/>
    </location>
</feature>
<feature type="domain" description="Peptidase M50" evidence="13">
    <location>
        <begin position="130"/>
        <end position="167"/>
    </location>
</feature>
<evidence type="ECO:0000256" key="9">
    <source>
        <dbReference type="ARBA" id="ARBA00022989"/>
    </source>
</evidence>
<dbReference type="Proteomes" id="UP000595847">
    <property type="component" value="Chromosome"/>
</dbReference>
<dbReference type="Pfam" id="PF02163">
    <property type="entry name" value="Peptidase_M50"/>
    <property type="match status" value="2"/>
</dbReference>
<keyword evidence="10" id="KW-0482">Metalloprotease</keyword>
<evidence type="ECO:0000259" key="13">
    <source>
        <dbReference type="Pfam" id="PF02163"/>
    </source>
</evidence>
<reference evidence="15" key="2">
    <citation type="submission" date="2021-04" db="EMBL/GenBank/DDBJ databases">
        <title>Brevibacillus composti FJAT-54423, complete genome.</title>
        <authorList>
            <person name="Tang R."/>
        </authorList>
    </citation>
    <scope>NUCLEOTIDE SEQUENCE</scope>
    <source>
        <strain evidence="15">FJAT-54424</strain>
    </source>
</reference>
<evidence type="ECO:0000256" key="5">
    <source>
        <dbReference type="ARBA" id="ARBA00022692"/>
    </source>
</evidence>
<feature type="transmembrane region" description="Helical" evidence="12">
    <location>
        <begin position="76"/>
        <end position="94"/>
    </location>
</feature>
<dbReference type="AlphaFoldDB" id="A0A7T5JMZ5"/>
<evidence type="ECO:0000256" key="2">
    <source>
        <dbReference type="ARBA" id="ARBA00004141"/>
    </source>
</evidence>
<comment type="cofactor">
    <cofactor evidence="1">
        <name>Zn(2+)</name>
        <dbReference type="ChEBI" id="CHEBI:29105"/>
    </cofactor>
</comment>
<organism evidence="14 16">
    <name type="scientific">Brevibacillus composti</name>
    <dbReference type="NCBI Taxonomy" id="2796470"/>
    <lineage>
        <taxon>Bacteria</taxon>
        <taxon>Bacillati</taxon>
        <taxon>Bacillota</taxon>
        <taxon>Bacilli</taxon>
        <taxon>Bacillales</taxon>
        <taxon>Paenibacillaceae</taxon>
        <taxon>Brevibacillus</taxon>
    </lineage>
</organism>
<dbReference type="RefSeq" id="WP_198827485.1">
    <property type="nucleotide sequence ID" value="NZ_CP066308.1"/>
</dbReference>
<evidence type="ECO:0000256" key="3">
    <source>
        <dbReference type="ARBA" id="ARBA00007931"/>
    </source>
</evidence>
<comment type="subcellular location">
    <subcellularLocation>
        <location evidence="2">Membrane</location>
        <topology evidence="2">Multi-pass membrane protein</topology>
    </subcellularLocation>
</comment>
<dbReference type="KEGG" id="bcop:JD108_18810"/>
<feature type="transmembrane region" description="Helical" evidence="12">
    <location>
        <begin position="106"/>
        <end position="126"/>
    </location>
</feature>
<dbReference type="PANTHER" id="PTHR39188">
    <property type="entry name" value="MEMBRANE-ASSOCIATED ZINC METALLOPROTEASE M50B"/>
    <property type="match status" value="1"/>
</dbReference>